<evidence type="ECO:0000313" key="1">
    <source>
        <dbReference type="EMBL" id="PZX12366.1"/>
    </source>
</evidence>
<comment type="caution">
    <text evidence="1">The sequence shown here is derived from an EMBL/GenBank/DDBJ whole genome shotgun (WGS) entry which is preliminary data.</text>
</comment>
<organism evidence="1 2">
    <name type="scientific">Palleronia aestuarii</name>
    <dbReference type="NCBI Taxonomy" id="568105"/>
    <lineage>
        <taxon>Bacteria</taxon>
        <taxon>Pseudomonadati</taxon>
        <taxon>Pseudomonadota</taxon>
        <taxon>Alphaproteobacteria</taxon>
        <taxon>Rhodobacterales</taxon>
        <taxon>Roseobacteraceae</taxon>
        <taxon>Palleronia</taxon>
    </lineage>
</organism>
<protein>
    <submittedName>
        <fullName evidence="1">Uncharacterized protein</fullName>
    </submittedName>
</protein>
<keyword evidence="2" id="KW-1185">Reference proteome</keyword>
<accession>A0A2W7NGU9</accession>
<dbReference type="EMBL" id="QKZL01000024">
    <property type="protein sequence ID" value="PZX12366.1"/>
    <property type="molecule type" value="Genomic_DNA"/>
</dbReference>
<evidence type="ECO:0000313" key="2">
    <source>
        <dbReference type="Proteomes" id="UP000248916"/>
    </source>
</evidence>
<dbReference type="Proteomes" id="UP000248916">
    <property type="component" value="Unassembled WGS sequence"/>
</dbReference>
<dbReference type="AlphaFoldDB" id="A0A2W7NGU9"/>
<gene>
    <name evidence="1" type="ORF">LX81_03624</name>
</gene>
<name>A0A2W7NGU9_9RHOB</name>
<sequence length="107" mass="10844">MNGASKALLASIYVAGLSALAVTAIMAPSLDTVPGEPVVVIFSPLADNGVAFRAIANAGASILAIGNVDWIGVSGPLNAVQRQSLREAGAFFFLNGKRAAWLCSTAV</sequence>
<reference evidence="1 2" key="1">
    <citation type="submission" date="2018-06" db="EMBL/GenBank/DDBJ databases">
        <title>Genomic Encyclopedia of Archaeal and Bacterial Type Strains, Phase II (KMG-II): from individual species to whole genera.</title>
        <authorList>
            <person name="Goeker M."/>
        </authorList>
    </citation>
    <scope>NUCLEOTIDE SEQUENCE [LARGE SCALE GENOMIC DNA]</scope>
    <source>
        <strain evidence="1 2">DSM 22009</strain>
    </source>
</reference>
<proteinExistence type="predicted"/>